<feature type="region of interest" description="Disordered" evidence="7">
    <location>
        <begin position="1417"/>
        <end position="1436"/>
    </location>
</feature>
<organism evidence="9">
    <name type="scientific">Hymenolepis diminuta</name>
    <name type="common">Rat tapeworm</name>
    <dbReference type="NCBI Taxonomy" id="6216"/>
    <lineage>
        <taxon>Eukaryota</taxon>
        <taxon>Metazoa</taxon>
        <taxon>Spiralia</taxon>
        <taxon>Lophotrochozoa</taxon>
        <taxon>Platyhelminthes</taxon>
        <taxon>Cestoda</taxon>
        <taxon>Eucestoda</taxon>
        <taxon>Cyclophyllidea</taxon>
        <taxon>Hymenolepididae</taxon>
        <taxon>Hymenolepis</taxon>
    </lineage>
</organism>
<feature type="region of interest" description="Disordered" evidence="7">
    <location>
        <begin position="1485"/>
        <end position="1504"/>
    </location>
</feature>
<keyword evidence="5" id="KW-0472">Membrane</keyword>
<keyword evidence="4" id="KW-1133">Transmembrane helix</keyword>
<dbReference type="InterPro" id="IPR029787">
    <property type="entry name" value="Nucleotide_cyclase"/>
</dbReference>
<dbReference type="Gene3D" id="1.10.510.10">
    <property type="entry name" value="Transferase(Phosphotransferase) domain 1"/>
    <property type="match status" value="1"/>
</dbReference>
<dbReference type="WBParaSite" id="HDID_0000843101-mRNA-1">
    <property type="protein sequence ID" value="HDID_0000843101-mRNA-1"/>
    <property type="gene ID" value="HDID_0000843101"/>
</dbReference>
<proteinExistence type="predicted"/>
<feature type="compositionally biased region" description="Low complexity" evidence="7">
    <location>
        <begin position="1321"/>
        <end position="1331"/>
    </location>
</feature>
<protein>
    <submittedName>
        <fullName evidence="9">Guanylate cyclase domain-containing protein</fullName>
    </submittedName>
</protein>
<evidence type="ECO:0000256" key="4">
    <source>
        <dbReference type="ARBA" id="ARBA00022989"/>
    </source>
</evidence>
<sequence>LTLSSNVPVLLDIYYMTSDSAYLPEANLFNYTRSIITAVKYVRSLALENGSNYFWARLIPKPLPGCTMQTSSRAAKIFQLLQYIKKNASKFHGFSVLIGPPIPDDCHLVNQWIITGTPNETQSQQIYQINYCCQDYDGVSEFVSQVSDNIDIRTYPPIAAVSLAIPRMTHFQGLKSIADMLKMPPHYPTVLQSDLDLVFYDLNLYAGVNITKSLFLFQNNLDVLLIFARPSTAVKLVIHIQNLAKIKEGRIAIIHVDMMDLLTYDVLTAWKSALTECGPTLSAGRSLMIFTALPTGTVYRENYSLYGEDINLSVAHAAALAFRMAQLNVEKGGGNISSKTGLFTPLRTNNKFIVPTLPNINFTYTTEDGNNIKGLFDMFIFTLKPSVTERKGSFLRSTRYGDVFQLVDVIKHPLILIRMKNPMNWPGDGKGPHKTKCLDSTWLDDRIWLAPELLRNENNVENYSRPGDVYAFAIIMHTVFYQCKPFGIEEITPDIIVSRVKACETPPFRPRFCERDVPSAYCNILESSWLENPTLRPTFGELTDQIERMTMGKKINIVEHMTKMTEKYSTGLEETVQKRLEELENEKRRKELLTHRMLPPVVVESLKAGIAVAPEIFDEVSIYFSDIVGFTTISAMSTPLQVVDFLNDLYTIFDQTIANYDVYKVETIGDAYMVASGLPVRNGRRHAGEVAMTALELLCACGNFTIKHLSHVPLRLRIGLHTGRCVAGVVGLTMPRYCLFGDTVHRALKMESSGAGDQQTKEVLDDIGGYYTEYRGPIEFEGGIKTATYWLTGIHSVTNFKIDFKMNEDESCKQLMRKLGTLSSDSDSQATKSILKLIQKLQNLIPEFVIPGDFELIKQDAALSKGTKRKTRASRQSTRTSALPKKSKRRKISNSHVLSDSDCAQSTVTTVSEMHTIPEEVSGPSASQALNATYLRPTSDKFKSASKRVGHQEDAQNTLLANTAKSIHLTPQPVTEKTVTTKSGDVQSPPPAKKGCFQSSQSQNSKPQSVRKSSLKESSVPVESSPQLESADLEKLSNNADNSHIRSSSRQKHESLLKVSKVDVQSVAEPVSQSQSGSLGKLFKMDTQSVAESMSQKPIDSLTKSSNNGKSSHVETSSQQESGFVGEASKTSKDLKSPEMNTETLISATNETPQTVEVTTEQLKGTSNRGIASSEIMTEDEEEEVVVQKQRQVPAETPVDVPTSSADVPSQGDATATSNTVSSNRPPFVKSIFPFVASTPSVPQQHGTPWSASKSNWLSRLGWMNVSKTTAPTPSMSTQVAPPTTSFQSQTVKVMGKTKNNTSTNVVAPKVSSNFGGGIKSSKPVSSSNFSLGSNQRPPTISRFNNNLPATIKTNCSTIAEKSFGGGAIVHRASTAIHGNATTTTVGRLGKAGTSIFSAKDQAEQERRERLLAEMAEKEERQREAQERKALEHKAKVKAANERRAALLAAKEKPPPFNQPKSAIQHSAAAPSTSQVMKQAFGTNSTNLPAATTSSHTTAHHPSTSTTYMKNFDFVKVPPPPLPQVNHLKTHPLTASETPISYDLTGILDEYTSDSEDENRAKKRPIPSWARSDSQFLIEMVSKAYRGELRWQNIFRPAELVHFDDADLFHGYKFRTRKRGSSAVWISPSKQPHQQHSVASKSSLKSSTAT</sequence>
<feature type="region of interest" description="Disordered" evidence="7">
    <location>
        <begin position="962"/>
        <end position="1057"/>
    </location>
</feature>
<dbReference type="PANTHER" id="PTHR11920:SF462">
    <property type="entry name" value="GUANYLATE CYCLASE"/>
    <property type="match status" value="1"/>
</dbReference>
<feature type="compositionally biased region" description="Low complexity" evidence="7">
    <location>
        <begin position="1489"/>
        <end position="1504"/>
    </location>
</feature>
<dbReference type="CDD" id="cd07302">
    <property type="entry name" value="CHD"/>
    <property type="match status" value="1"/>
</dbReference>
<comment type="subcellular location">
    <subcellularLocation>
        <location evidence="1">Membrane</location>
        <topology evidence="1">Single-pass membrane protein</topology>
    </subcellularLocation>
</comment>
<keyword evidence="3" id="KW-0547">Nucleotide-binding</keyword>
<feature type="compositionally biased region" description="Polar residues" evidence="7">
    <location>
        <begin position="1089"/>
        <end position="1122"/>
    </location>
</feature>
<dbReference type="InterPro" id="IPR011009">
    <property type="entry name" value="Kinase-like_dom_sf"/>
</dbReference>
<evidence type="ECO:0000256" key="6">
    <source>
        <dbReference type="ARBA" id="ARBA00023239"/>
    </source>
</evidence>
<dbReference type="InterPro" id="IPR001054">
    <property type="entry name" value="A/G_cyclase"/>
</dbReference>
<dbReference type="SUPFAM" id="SSF56112">
    <property type="entry name" value="Protein kinase-like (PK-like)"/>
    <property type="match status" value="1"/>
</dbReference>
<feature type="compositionally biased region" description="Low complexity" evidence="7">
    <location>
        <begin position="1149"/>
        <end position="1162"/>
    </location>
</feature>
<evidence type="ECO:0000256" key="1">
    <source>
        <dbReference type="ARBA" id="ARBA00004167"/>
    </source>
</evidence>
<feature type="compositionally biased region" description="Polar residues" evidence="7">
    <location>
        <begin position="1139"/>
        <end position="1148"/>
    </location>
</feature>
<feature type="region of interest" description="Disordered" evidence="7">
    <location>
        <begin position="1089"/>
        <end position="1223"/>
    </location>
</feature>
<dbReference type="Pfam" id="PF07714">
    <property type="entry name" value="PK_Tyr_Ser-Thr"/>
    <property type="match status" value="1"/>
</dbReference>
<dbReference type="PANTHER" id="PTHR11920">
    <property type="entry name" value="GUANYLYL CYCLASE"/>
    <property type="match status" value="1"/>
</dbReference>
<dbReference type="GO" id="GO:0004672">
    <property type="term" value="F:protein kinase activity"/>
    <property type="evidence" value="ECO:0007669"/>
    <property type="project" value="InterPro"/>
</dbReference>
<feature type="compositionally biased region" description="Low complexity" evidence="7">
    <location>
        <begin position="998"/>
        <end position="1008"/>
    </location>
</feature>
<evidence type="ECO:0000313" key="9">
    <source>
        <dbReference type="WBParaSite" id="HDID_0000843101-mRNA-1"/>
    </source>
</evidence>
<accession>A0A158QF69</accession>
<dbReference type="Pfam" id="PF00211">
    <property type="entry name" value="Guanylate_cyc"/>
    <property type="match status" value="1"/>
</dbReference>
<feature type="domain" description="Guanylate cyclase" evidence="8">
    <location>
        <begin position="621"/>
        <end position="751"/>
    </location>
</feature>
<dbReference type="SMART" id="SM00044">
    <property type="entry name" value="CYCc"/>
    <property type="match status" value="1"/>
</dbReference>
<keyword evidence="6" id="KW-0456">Lyase</keyword>
<feature type="region of interest" description="Disordered" evidence="7">
    <location>
        <begin position="865"/>
        <end position="905"/>
    </location>
</feature>
<feature type="region of interest" description="Disordered" evidence="7">
    <location>
        <begin position="1318"/>
        <end position="1346"/>
    </location>
</feature>
<feature type="compositionally biased region" description="Low complexity" evidence="7">
    <location>
        <begin position="1637"/>
        <end position="1650"/>
    </location>
</feature>
<evidence type="ECO:0000259" key="8">
    <source>
        <dbReference type="PROSITE" id="PS50125"/>
    </source>
</evidence>
<dbReference type="Gene3D" id="6.10.250.780">
    <property type="match status" value="1"/>
</dbReference>
<evidence type="ECO:0000256" key="7">
    <source>
        <dbReference type="SAM" id="MobiDB-lite"/>
    </source>
</evidence>
<dbReference type="GO" id="GO:0001653">
    <property type="term" value="F:peptide receptor activity"/>
    <property type="evidence" value="ECO:0007669"/>
    <property type="project" value="TreeGrafter"/>
</dbReference>
<dbReference type="GO" id="GO:0007168">
    <property type="term" value="P:receptor guanylyl cyclase signaling pathway"/>
    <property type="evidence" value="ECO:0007669"/>
    <property type="project" value="TreeGrafter"/>
</dbReference>
<feature type="compositionally biased region" description="Polar residues" evidence="7">
    <location>
        <begin position="1036"/>
        <end position="1048"/>
    </location>
</feature>
<dbReference type="SUPFAM" id="SSF55073">
    <property type="entry name" value="Nucleotide cyclase"/>
    <property type="match status" value="1"/>
</dbReference>
<feature type="compositionally biased region" description="Polar residues" evidence="7">
    <location>
        <begin position="1332"/>
        <end position="1346"/>
    </location>
</feature>
<feature type="compositionally biased region" description="Polar residues" evidence="7">
    <location>
        <begin position="1202"/>
        <end position="1223"/>
    </location>
</feature>
<feature type="compositionally biased region" description="Polar residues" evidence="7">
    <location>
        <begin position="894"/>
        <end position="905"/>
    </location>
</feature>
<feature type="compositionally biased region" description="Polar residues" evidence="7">
    <location>
        <begin position="972"/>
        <end position="986"/>
    </location>
</feature>
<dbReference type="GO" id="GO:0004016">
    <property type="term" value="F:adenylate cyclase activity"/>
    <property type="evidence" value="ECO:0007669"/>
    <property type="project" value="TreeGrafter"/>
</dbReference>
<evidence type="ECO:0000256" key="3">
    <source>
        <dbReference type="ARBA" id="ARBA00022741"/>
    </source>
</evidence>
<dbReference type="GO" id="GO:0000166">
    <property type="term" value="F:nucleotide binding"/>
    <property type="evidence" value="ECO:0007669"/>
    <property type="project" value="UniProtKB-KW"/>
</dbReference>
<evidence type="ECO:0000256" key="2">
    <source>
        <dbReference type="ARBA" id="ARBA00022692"/>
    </source>
</evidence>
<dbReference type="PROSITE" id="PS50125">
    <property type="entry name" value="GUANYLATE_CYCLASE_2"/>
    <property type="match status" value="1"/>
</dbReference>
<feature type="region of interest" description="Disordered" evidence="7">
    <location>
        <begin position="1626"/>
        <end position="1650"/>
    </location>
</feature>
<dbReference type="GO" id="GO:0004383">
    <property type="term" value="F:guanylate cyclase activity"/>
    <property type="evidence" value="ECO:0007669"/>
    <property type="project" value="TreeGrafter"/>
</dbReference>
<dbReference type="FunFam" id="3.30.70.1230:FF:000030">
    <property type="entry name" value="Si:ch211-215j19.12"/>
    <property type="match status" value="1"/>
</dbReference>
<evidence type="ECO:0000256" key="5">
    <source>
        <dbReference type="ARBA" id="ARBA00023136"/>
    </source>
</evidence>
<reference evidence="9" key="1">
    <citation type="submission" date="2016-04" db="UniProtKB">
        <authorList>
            <consortium name="WormBaseParasite"/>
        </authorList>
    </citation>
    <scope>IDENTIFICATION</scope>
</reference>
<dbReference type="InterPro" id="IPR050401">
    <property type="entry name" value="Cyclic_nucleotide_synthase"/>
</dbReference>
<feature type="compositionally biased region" description="Polar residues" evidence="7">
    <location>
        <begin position="1459"/>
        <end position="1476"/>
    </location>
</feature>
<dbReference type="GO" id="GO:0035556">
    <property type="term" value="P:intracellular signal transduction"/>
    <property type="evidence" value="ECO:0007669"/>
    <property type="project" value="InterPro"/>
</dbReference>
<dbReference type="Gene3D" id="3.30.70.1230">
    <property type="entry name" value="Nucleotide cyclase"/>
    <property type="match status" value="1"/>
</dbReference>
<feature type="region of interest" description="Disordered" evidence="7">
    <location>
        <begin position="1450"/>
        <end position="1476"/>
    </location>
</feature>
<keyword evidence="2" id="KW-0812">Transmembrane</keyword>
<name>A0A158QF69_HYMDI</name>
<dbReference type="GO" id="GO:0005886">
    <property type="term" value="C:plasma membrane"/>
    <property type="evidence" value="ECO:0007669"/>
    <property type="project" value="TreeGrafter"/>
</dbReference>
<dbReference type="STRING" id="6216.A0A158QF69"/>
<dbReference type="InterPro" id="IPR001245">
    <property type="entry name" value="Ser-Thr/Tyr_kinase_cat_dom"/>
</dbReference>